<evidence type="ECO:0000256" key="1">
    <source>
        <dbReference type="SAM" id="MobiDB-lite"/>
    </source>
</evidence>
<dbReference type="GO" id="GO:0008081">
    <property type="term" value="F:phosphoric diester hydrolase activity"/>
    <property type="evidence" value="ECO:0007669"/>
    <property type="project" value="InterPro"/>
</dbReference>
<dbReference type="PANTHER" id="PTHR13593:SF140">
    <property type="entry name" value="PLC-LIKE PHOSPHODIESTERASE"/>
    <property type="match status" value="1"/>
</dbReference>
<dbReference type="EMBL" id="ML119061">
    <property type="protein sequence ID" value="ROT35320.1"/>
    <property type="molecule type" value="Genomic_DNA"/>
</dbReference>
<dbReference type="STRING" id="1314773.A0A3N2PLM8"/>
<organism evidence="2 3">
    <name type="scientific">Sodiomyces alkalinus (strain CBS 110278 / VKM F-3762 / F11)</name>
    <name type="common">Alkaliphilic filamentous fungus</name>
    <dbReference type="NCBI Taxonomy" id="1314773"/>
    <lineage>
        <taxon>Eukaryota</taxon>
        <taxon>Fungi</taxon>
        <taxon>Dikarya</taxon>
        <taxon>Ascomycota</taxon>
        <taxon>Pezizomycotina</taxon>
        <taxon>Sordariomycetes</taxon>
        <taxon>Hypocreomycetidae</taxon>
        <taxon>Glomerellales</taxon>
        <taxon>Plectosphaerellaceae</taxon>
        <taxon>Sodiomyces</taxon>
    </lineage>
</organism>
<dbReference type="GeneID" id="39583011"/>
<dbReference type="Proteomes" id="UP000272025">
    <property type="component" value="Unassembled WGS sequence"/>
</dbReference>
<dbReference type="SUPFAM" id="SSF51695">
    <property type="entry name" value="PLC-like phosphodiesterases"/>
    <property type="match status" value="1"/>
</dbReference>
<keyword evidence="3" id="KW-1185">Reference proteome</keyword>
<feature type="compositionally biased region" description="Low complexity" evidence="1">
    <location>
        <begin position="234"/>
        <end position="246"/>
    </location>
</feature>
<sequence>MTTRPAIHLSQWPKSFETSWNSSRKLGKRKKRVNLTSPFTVIPTFSINPNSSVLRPTTPKLHALSCLHLSFPLTNLSRKGAIKFCQPSKHFESVSHAFWGHCREKSWKRACTRLGPSVAMGSSRRLARCLGLAASLTSLFSPATAQLSESDGLLIISGTGGTFFTQPATPTGPYTTYTSRITLSGDVYEPSGSVMSDGSTTTTTRVPISRHEDYTVITGRETTTTSLSGNFSITPTTTSTTEQPTNTRPCNNYVEFCDRKWSNITYIGCHNSPFVRPGNAASNQELEVTAQLNDGVRFLQAQIQFAPNDTEPHFCHTSCDMLDAGPITQWLTTVREWVQAHPFDVVTILLGNGNHSDPSLYAPYIESSGLTQYAYEPPYLPMTLDDWPTLAELIIRSKRVIMFMDYMADQRRYPWLLDQFSQMWETPFNPQDRNFPCSVQRPPGLGPDAARDRLYLLNHNLNAEYNLFGGSILVPAVSLLNETNNVTGYGSLGASTHGCVADWGRPPNVLNVDYYNYGGYPGSVFEVAAMFNNVTYDRECCGKDASAGPGRPRVSAALLIALLAALLMVG</sequence>
<accession>A0A3N2PLM8</accession>
<dbReference type="InterPro" id="IPR051057">
    <property type="entry name" value="PI-PLC_domain"/>
</dbReference>
<dbReference type="RefSeq" id="XP_028463126.1">
    <property type="nucleotide sequence ID" value="XM_028614533.1"/>
</dbReference>
<gene>
    <name evidence="2" type="ORF">SODALDRAFT_363136</name>
</gene>
<name>A0A3N2PLM8_SODAK</name>
<dbReference type="PANTHER" id="PTHR13593">
    <property type="match status" value="1"/>
</dbReference>
<evidence type="ECO:0000313" key="2">
    <source>
        <dbReference type="EMBL" id="ROT35320.1"/>
    </source>
</evidence>
<dbReference type="GO" id="GO:0006629">
    <property type="term" value="P:lipid metabolic process"/>
    <property type="evidence" value="ECO:0007669"/>
    <property type="project" value="InterPro"/>
</dbReference>
<feature type="region of interest" description="Disordered" evidence="1">
    <location>
        <begin position="225"/>
        <end position="246"/>
    </location>
</feature>
<dbReference type="InterPro" id="IPR017946">
    <property type="entry name" value="PLC-like_Pdiesterase_TIM-brl"/>
</dbReference>
<reference evidence="2 3" key="1">
    <citation type="journal article" date="2018" name="Mol. Ecol.">
        <title>The obligate alkalophilic soda-lake fungus Sodiomyces alkalinus has shifted to a protein diet.</title>
        <authorList>
            <person name="Grum-Grzhimaylo A.A."/>
            <person name="Falkoski D.L."/>
            <person name="van den Heuvel J."/>
            <person name="Valero-Jimenez C.A."/>
            <person name="Min B."/>
            <person name="Choi I.G."/>
            <person name="Lipzen A."/>
            <person name="Daum C.G."/>
            <person name="Aanen D.K."/>
            <person name="Tsang A."/>
            <person name="Henrissat B."/>
            <person name="Bilanenko E.N."/>
            <person name="de Vries R.P."/>
            <person name="van Kan J.A.L."/>
            <person name="Grigoriev I.V."/>
            <person name="Debets A.J.M."/>
        </authorList>
    </citation>
    <scope>NUCLEOTIDE SEQUENCE [LARGE SCALE GENOMIC DNA]</scope>
    <source>
        <strain evidence="2 3">F11</strain>
    </source>
</reference>
<protein>
    <submittedName>
        <fullName evidence="2">PLC-like phosphodiesterase</fullName>
    </submittedName>
</protein>
<proteinExistence type="predicted"/>
<dbReference type="Gene3D" id="3.20.20.190">
    <property type="entry name" value="Phosphatidylinositol (PI) phosphodiesterase"/>
    <property type="match status" value="1"/>
</dbReference>
<evidence type="ECO:0000313" key="3">
    <source>
        <dbReference type="Proteomes" id="UP000272025"/>
    </source>
</evidence>
<dbReference type="OrthoDB" id="7984201at2759"/>
<dbReference type="Pfam" id="PF26146">
    <property type="entry name" value="PI-PLC_X"/>
    <property type="match status" value="1"/>
</dbReference>
<dbReference type="AlphaFoldDB" id="A0A3N2PLM8"/>